<dbReference type="InterPro" id="IPR033031">
    <property type="entry name" value="Scc2/Nipped-B"/>
</dbReference>
<sequence length="333" mass="38005">MPIPLHPGLQEKVHNTIKQRFQDSSSAVRDAAIDLVGKYLTQKPEITKQYYPVISERILVRFGGRERGCLVFRRRLKMHANTVSVDLVVRIRSDERSMMVDIVCKLANRVNDEDNNVKDLALRTLQEILFVPFRGQKHQEIYYEYDENDDSIEGHRGEFARMSTLEKKEVQARSMVVVGVLQALLNSSGSADILEEMIKKTLEKADGKQKRVVMGICQCMVDCLIDQLLTLDEREKSDAISKAIMGCINAILIFSRAGPNLLVGNNHVKTLKPYLMGERTSEDELRTLRCVLMIYRNVLPLLKRPDPTFLQEVEKALTDLLLHPKIGTQVKPF</sequence>
<dbReference type="Pfam" id="PF12765">
    <property type="entry name" value="Cohesin_HEAT"/>
    <property type="match status" value="1"/>
</dbReference>
<gene>
    <name evidence="1" type="ORF">BC938DRAFT_476973</name>
</gene>
<accession>A0A433PCX8</accession>
<dbReference type="GO" id="GO:1990414">
    <property type="term" value="P:replication-born double-strand break repair via sister chromatid exchange"/>
    <property type="evidence" value="ECO:0007669"/>
    <property type="project" value="TreeGrafter"/>
</dbReference>
<evidence type="ECO:0000313" key="1">
    <source>
        <dbReference type="EMBL" id="RUS15380.1"/>
    </source>
</evidence>
<dbReference type="InterPro" id="IPR016024">
    <property type="entry name" value="ARM-type_fold"/>
</dbReference>
<protein>
    <recommendedName>
        <fullName evidence="3">Armadillo-type protein</fullName>
    </recommendedName>
</protein>
<name>A0A433PCX8_9FUNG</name>
<dbReference type="EMBL" id="RBNJ01025635">
    <property type="protein sequence ID" value="RUS15380.1"/>
    <property type="molecule type" value="Genomic_DNA"/>
</dbReference>
<dbReference type="GO" id="GO:0003682">
    <property type="term" value="F:chromatin binding"/>
    <property type="evidence" value="ECO:0007669"/>
    <property type="project" value="TreeGrafter"/>
</dbReference>
<dbReference type="PANTHER" id="PTHR21704:SF18">
    <property type="entry name" value="NIPPED-B-LIKE PROTEIN"/>
    <property type="match status" value="1"/>
</dbReference>
<dbReference type="InterPro" id="IPR011989">
    <property type="entry name" value="ARM-like"/>
</dbReference>
<dbReference type="InterPro" id="IPR026003">
    <property type="entry name" value="Cohesin_HEAT"/>
</dbReference>
<organism evidence="1 2">
    <name type="scientific">Jimgerdemannia flammicorona</name>
    <dbReference type="NCBI Taxonomy" id="994334"/>
    <lineage>
        <taxon>Eukaryota</taxon>
        <taxon>Fungi</taxon>
        <taxon>Fungi incertae sedis</taxon>
        <taxon>Mucoromycota</taxon>
        <taxon>Mucoromycotina</taxon>
        <taxon>Endogonomycetes</taxon>
        <taxon>Endogonales</taxon>
        <taxon>Endogonaceae</taxon>
        <taxon>Jimgerdemannia</taxon>
    </lineage>
</organism>
<dbReference type="GO" id="GO:0140588">
    <property type="term" value="P:chromatin looping"/>
    <property type="evidence" value="ECO:0007669"/>
    <property type="project" value="InterPro"/>
</dbReference>
<dbReference type="Proteomes" id="UP000274822">
    <property type="component" value="Unassembled WGS sequence"/>
</dbReference>
<proteinExistence type="predicted"/>
<dbReference type="PANTHER" id="PTHR21704">
    <property type="entry name" value="NIPPED-B-LIKE PROTEIN DELANGIN SCC2-RELATED"/>
    <property type="match status" value="1"/>
</dbReference>
<keyword evidence="2" id="KW-1185">Reference proteome</keyword>
<dbReference type="GO" id="GO:0090694">
    <property type="term" value="C:Scc2-Scc4 cohesin loading complex"/>
    <property type="evidence" value="ECO:0007669"/>
    <property type="project" value="TreeGrafter"/>
</dbReference>
<evidence type="ECO:0000313" key="2">
    <source>
        <dbReference type="Proteomes" id="UP000274822"/>
    </source>
</evidence>
<dbReference type="AlphaFoldDB" id="A0A433PCX8"/>
<comment type="caution">
    <text evidence="1">The sequence shown here is derived from an EMBL/GenBank/DDBJ whole genome shotgun (WGS) entry which is preliminary data.</text>
</comment>
<dbReference type="GO" id="GO:0034087">
    <property type="term" value="P:establishment of mitotic sister chromatid cohesion"/>
    <property type="evidence" value="ECO:0007669"/>
    <property type="project" value="TreeGrafter"/>
</dbReference>
<dbReference type="GO" id="GO:0061775">
    <property type="term" value="F:cohesin loader activity"/>
    <property type="evidence" value="ECO:0007669"/>
    <property type="project" value="InterPro"/>
</dbReference>
<dbReference type="Gene3D" id="1.25.10.10">
    <property type="entry name" value="Leucine-rich Repeat Variant"/>
    <property type="match status" value="1"/>
</dbReference>
<evidence type="ECO:0008006" key="3">
    <source>
        <dbReference type="Google" id="ProtNLM"/>
    </source>
</evidence>
<reference evidence="1 2" key="1">
    <citation type="journal article" date="2018" name="New Phytol.">
        <title>Phylogenomics of Endogonaceae and evolution of mycorrhizas within Mucoromycota.</title>
        <authorList>
            <person name="Chang Y."/>
            <person name="Desiro A."/>
            <person name="Na H."/>
            <person name="Sandor L."/>
            <person name="Lipzen A."/>
            <person name="Clum A."/>
            <person name="Barry K."/>
            <person name="Grigoriev I.V."/>
            <person name="Martin F.M."/>
            <person name="Stajich J.E."/>
            <person name="Smith M.E."/>
            <person name="Bonito G."/>
            <person name="Spatafora J.W."/>
        </authorList>
    </citation>
    <scope>NUCLEOTIDE SEQUENCE [LARGE SCALE GENOMIC DNA]</scope>
    <source>
        <strain evidence="1 2">AD002</strain>
    </source>
</reference>
<dbReference type="GO" id="GO:0010468">
    <property type="term" value="P:regulation of gene expression"/>
    <property type="evidence" value="ECO:0007669"/>
    <property type="project" value="InterPro"/>
</dbReference>
<dbReference type="SUPFAM" id="SSF48371">
    <property type="entry name" value="ARM repeat"/>
    <property type="match status" value="1"/>
</dbReference>
<dbReference type="GO" id="GO:0071169">
    <property type="term" value="P:establishment of protein localization to chromatin"/>
    <property type="evidence" value="ECO:0007669"/>
    <property type="project" value="TreeGrafter"/>
</dbReference>